<dbReference type="Pfam" id="PF03109">
    <property type="entry name" value="ABC1"/>
    <property type="match status" value="1"/>
</dbReference>
<organism evidence="2 3">
    <name type="scientific">Adiantum capillus-veneris</name>
    <name type="common">Maidenhair fern</name>
    <dbReference type="NCBI Taxonomy" id="13818"/>
    <lineage>
        <taxon>Eukaryota</taxon>
        <taxon>Viridiplantae</taxon>
        <taxon>Streptophyta</taxon>
        <taxon>Embryophyta</taxon>
        <taxon>Tracheophyta</taxon>
        <taxon>Polypodiopsida</taxon>
        <taxon>Polypodiidae</taxon>
        <taxon>Polypodiales</taxon>
        <taxon>Pteridineae</taxon>
        <taxon>Pteridaceae</taxon>
        <taxon>Vittarioideae</taxon>
        <taxon>Adiantum</taxon>
    </lineage>
</organism>
<dbReference type="EMBL" id="JABFUD020000004">
    <property type="protein sequence ID" value="KAI5081154.1"/>
    <property type="molecule type" value="Genomic_DNA"/>
</dbReference>
<dbReference type="OrthoDB" id="427480at2759"/>
<evidence type="ECO:0000313" key="2">
    <source>
        <dbReference type="EMBL" id="KAI5081154.1"/>
    </source>
</evidence>
<protein>
    <recommendedName>
        <fullName evidence="1">ABC1 atypical kinase-like domain-containing protein</fullName>
    </recommendedName>
</protein>
<gene>
    <name evidence="2" type="ORF">GOP47_0004337</name>
</gene>
<keyword evidence="3" id="KW-1185">Reference proteome</keyword>
<dbReference type="PANTHER" id="PTHR43173">
    <property type="entry name" value="ABC1 FAMILY PROTEIN"/>
    <property type="match status" value="1"/>
</dbReference>
<evidence type="ECO:0000313" key="3">
    <source>
        <dbReference type="Proteomes" id="UP000886520"/>
    </source>
</evidence>
<comment type="caution">
    <text evidence="2">The sequence shown here is derived from an EMBL/GenBank/DDBJ whole genome shotgun (WGS) entry which is preliminary data.</text>
</comment>
<dbReference type="InterPro" id="IPR004147">
    <property type="entry name" value="ABC1_dom"/>
</dbReference>
<name>A0A9D4V7W9_ADICA</name>
<proteinExistence type="predicted"/>
<dbReference type="Proteomes" id="UP000886520">
    <property type="component" value="Chromosome 4"/>
</dbReference>
<sequence length="210" mass="23563">MVFKHQHDQQLGHRAATAAALRPALRHQLPITDWTGQVNLEDKIPARPHSCESSPHVIASKPQKSLDRTMQFWSRAIPIYASYKICQLRSQFISKETQEQVWENQHEWAAEKVYSLCSELGGFFLKIAQLVGKPDLAPQAWVRKLVTLCDSAPATPFPVVKCVLEHELGSTMEDLFEEFQSNPIGSASVAQVHRARIKGAKKDVAVKVNS</sequence>
<dbReference type="AlphaFoldDB" id="A0A9D4V7W9"/>
<feature type="domain" description="ABC1 atypical kinase-like" evidence="1">
    <location>
        <begin position="148"/>
        <end position="209"/>
    </location>
</feature>
<dbReference type="PANTHER" id="PTHR43173:SF12">
    <property type="entry name" value="PROTEIN KINASE SUPERFAMILY PROTEIN"/>
    <property type="match status" value="1"/>
</dbReference>
<evidence type="ECO:0000259" key="1">
    <source>
        <dbReference type="Pfam" id="PF03109"/>
    </source>
</evidence>
<accession>A0A9D4V7W9</accession>
<reference evidence="2" key="1">
    <citation type="submission" date="2021-01" db="EMBL/GenBank/DDBJ databases">
        <title>Adiantum capillus-veneris genome.</title>
        <authorList>
            <person name="Fang Y."/>
            <person name="Liao Q."/>
        </authorList>
    </citation>
    <scope>NUCLEOTIDE SEQUENCE</scope>
    <source>
        <strain evidence="2">H3</strain>
        <tissue evidence="2">Leaf</tissue>
    </source>
</reference>
<dbReference type="InterPro" id="IPR051130">
    <property type="entry name" value="Mito_struct-func_regulator"/>
</dbReference>